<comment type="caution">
    <text evidence="1">The sequence shown here is derived from an EMBL/GenBank/DDBJ whole genome shotgun (WGS) entry which is preliminary data.</text>
</comment>
<dbReference type="Proteomes" id="UP000299102">
    <property type="component" value="Unassembled WGS sequence"/>
</dbReference>
<sequence length="101" mass="11544">MHIFFFGEEKGNPLLWRIRGREESSSYDSPRAESLSYHGDQRALTEPRLCGPSDSRLDRPGCTDRVVVFSFNVCRIKEALDFSRACRTFSVLTGISFGFFI</sequence>
<evidence type="ECO:0000313" key="2">
    <source>
        <dbReference type="Proteomes" id="UP000299102"/>
    </source>
</evidence>
<name>A0A4C1VUA9_EUMVA</name>
<accession>A0A4C1VUA9</accession>
<protein>
    <submittedName>
        <fullName evidence="1">Uncharacterized protein</fullName>
    </submittedName>
</protein>
<organism evidence="1 2">
    <name type="scientific">Eumeta variegata</name>
    <name type="common">Bagworm moth</name>
    <name type="synonym">Eumeta japonica</name>
    <dbReference type="NCBI Taxonomy" id="151549"/>
    <lineage>
        <taxon>Eukaryota</taxon>
        <taxon>Metazoa</taxon>
        <taxon>Ecdysozoa</taxon>
        <taxon>Arthropoda</taxon>
        <taxon>Hexapoda</taxon>
        <taxon>Insecta</taxon>
        <taxon>Pterygota</taxon>
        <taxon>Neoptera</taxon>
        <taxon>Endopterygota</taxon>
        <taxon>Lepidoptera</taxon>
        <taxon>Glossata</taxon>
        <taxon>Ditrysia</taxon>
        <taxon>Tineoidea</taxon>
        <taxon>Psychidae</taxon>
        <taxon>Oiketicinae</taxon>
        <taxon>Eumeta</taxon>
    </lineage>
</organism>
<evidence type="ECO:0000313" key="1">
    <source>
        <dbReference type="EMBL" id="GBP42756.1"/>
    </source>
</evidence>
<gene>
    <name evidence="1" type="ORF">EVAR_23394_1</name>
</gene>
<dbReference type="AlphaFoldDB" id="A0A4C1VUA9"/>
<proteinExistence type="predicted"/>
<dbReference type="EMBL" id="BGZK01000423">
    <property type="protein sequence ID" value="GBP42756.1"/>
    <property type="molecule type" value="Genomic_DNA"/>
</dbReference>
<reference evidence="1 2" key="1">
    <citation type="journal article" date="2019" name="Commun. Biol.">
        <title>The bagworm genome reveals a unique fibroin gene that provides high tensile strength.</title>
        <authorList>
            <person name="Kono N."/>
            <person name="Nakamura H."/>
            <person name="Ohtoshi R."/>
            <person name="Tomita M."/>
            <person name="Numata K."/>
            <person name="Arakawa K."/>
        </authorList>
    </citation>
    <scope>NUCLEOTIDE SEQUENCE [LARGE SCALE GENOMIC DNA]</scope>
</reference>
<keyword evidence="2" id="KW-1185">Reference proteome</keyword>